<dbReference type="AlphaFoldDB" id="A0A8T6YLD8"/>
<comment type="caution">
    <text evidence="1">The sequence shown here is derived from an EMBL/GenBank/DDBJ whole genome shotgun (WGS) entry which is preliminary data.</text>
</comment>
<evidence type="ECO:0000313" key="1">
    <source>
        <dbReference type="EMBL" id="NKC18293.1"/>
    </source>
</evidence>
<keyword evidence="2" id="KW-1185">Reference proteome</keyword>
<proteinExistence type="predicted"/>
<accession>A0A8T6YLD8</accession>
<dbReference type="EMBL" id="PNCO02000001">
    <property type="protein sequence ID" value="NKC18293.1"/>
    <property type="molecule type" value="Genomic_DNA"/>
</dbReference>
<protein>
    <submittedName>
        <fullName evidence="1">Uncharacterized protein</fullName>
    </submittedName>
</protein>
<organism evidence="1 2">
    <name type="scientific">Pseudoalteromonas galatheae</name>
    <dbReference type="NCBI Taxonomy" id="579562"/>
    <lineage>
        <taxon>Bacteria</taxon>
        <taxon>Pseudomonadati</taxon>
        <taxon>Pseudomonadota</taxon>
        <taxon>Gammaproteobacteria</taxon>
        <taxon>Alteromonadales</taxon>
        <taxon>Pseudoalteromonadaceae</taxon>
        <taxon>Pseudoalteromonas</taxon>
    </lineage>
</organism>
<reference evidence="1" key="1">
    <citation type="submission" date="2019-10" db="EMBL/GenBank/DDBJ databases">
        <authorList>
            <person name="Paulsen S."/>
        </authorList>
    </citation>
    <scope>NUCLEOTIDE SEQUENCE</scope>
    <source>
        <strain evidence="1">S4498</strain>
    </source>
</reference>
<dbReference type="RefSeq" id="WP_161568697.1">
    <property type="nucleotide sequence ID" value="NZ_CAXNSI010000002.1"/>
</dbReference>
<sequence>MTSYVGIVTLLMLSRINTPIRDALYGDGTRCTGVEQRKDGVVISRSS</sequence>
<dbReference type="Proteomes" id="UP000307537">
    <property type="component" value="Unassembled WGS sequence"/>
</dbReference>
<evidence type="ECO:0000313" key="2">
    <source>
        <dbReference type="Proteomes" id="UP000307537"/>
    </source>
</evidence>
<gene>
    <name evidence="1" type="ORF">CWC29_005460</name>
</gene>
<name>A0A8T6YLD8_9GAMM</name>